<dbReference type="Proteomes" id="UP000192391">
    <property type="component" value="Chromosome"/>
</dbReference>
<evidence type="ECO:0000259" key="12">
    <source>
        <dbReference type="Pfam" id="PF02803"/>
    </source>
</evidence>
<evidence type="ECO:0000256" key="5">
    <source>
        <dbReference type="ARBA" id="ARBA00023315"/>
    </source>
</evidence>
<evidence type="ECO:0000313" key="13">
    <source>
        <dbReference type="EMBL" id="ARD64247.1"/>
    </source>
</evidence>
<proteinExistence type="inferred from homology"/>
<dbReference type="PROSITE" id="PS00099">
    <property type="entry name" value="THIOLASE_3"/>
    <property type="match status" value="1"/>
</dbReference>
<dbReference type="PIRSF" id="PIRSF000429">
    <property type="entry name" value="Ac-CoA_Ac_transf"/>
    <property type="match status" value="1"/>
</dbReference>
<dbReference type="FunFam" id="3.40.47.10:FF:000010">
    <property type="entry name" value="Acetyl-CoA acetyltransferase (Thiolase)"/>
    <property type="match status" value="1"/>
</dbReference>
<comment type="similarity">
    <text evidence="2 10">Belongs to the thiolase-like superfamily. Thiolase family.</text>
</comment>
<keyword evidence="4 10" id="KW-0808">Transferase</keyword>
<reference evidence="13" key="3">
    <citation type="submission" date="2017-02" db="EMBL/GenBank/DDBJ databases">
        <title>Integrative analysis reveals regulation of autotrophic growth of syngas fermenting bacteria at the translational level.</title>
        <authorList>
            <person name="Song Y."/>
            <person name="Shin J."/>
            <person name="Jeong Y."/>
            <person name="Jin S."/>
            <person name="Kim D.R."/>
            <person name="Kim S.C."/>
            <person name="Cho S."/>
            <person name="Cho B.-K."/>
        </authorList>
    </citation>
    <scope>NUCLEOTIDE SEQUENCE</scope>
    <source>
        <strain evidence="13">ATCC 8486</strain>
    </source>
</reference>
<accession>A0AAC9QRC8</accession>
<dbReference type="CDD" id="cd00751">
    <property type="entry name" value="thiolase"/>
    <property type="match status" value="1"/>
</dbReference>
<evidence type="ECO:0000256" key="6">
    <source>
        <dbReference type="ARBA" id="ARBA00030755"/>
    </source>
</evidence>
<evidence type="ECO:0000313" key="15">
    <source>
        <dbReference type="Proteomes" id="UP000192391"/>
    </source>
</evidence>
<evidence type="ECO:0000256" key="3">
    <source>
        <dbReference type="ARBA" id="ARBA00012705"/>
    </source>
</evidence>
<dbReference type="PROSITE" id="PS00737">
    <property type="entry name" value="THIOLASE_2"/>
    <property type="match status" value="1"/>
</dbReference>
<evidence type="ECO:0000256" key="10">
    <source>
        <dbReference type="RuleBase" id="RU003557"/>
    </source>
</evidence>
<feature type="domain" description="Thiolase N-terminal" evidence="11">
    <location>
        <begin position="5"/>
        <end position="262"/>
    </location>
</feature>
<evidence type="ECO:0000313" key="16">
    <source>
        <dbReference type="Proteomes" id="UP001215087"/>
    </source>
</evidence>
<dbReference type="SUPFAM" id="SSF53901">
    <property type="entry name" value="Thiolase-like"/>
    <property type="match status" value="2"/>
</dbReference>
<dbReference type="PANTHER" id="PTHR18919">
    <property type="entry name" value="ACETYL-COA C-ACYLTRANSFERASE"/>
    <property type="match status" value="1"/>
</dbReference>
<reference evidence="14 16" key="4">
    <citation type="submission" date="2023-02" db="EMBL/GenBank/DDBJ databases">
        <title>Comparative genome analysis of Eubacterium limosum species.</title>
        <authorList>
            <person name="Bak J.E."/>
        </authorList>
    </citation>
    <scope>NUCLEOTIDE SEQUENCE [LARGE SCALE GENOMIC DNA]</scope>
    <source>
        <strain evidence="14 16">KGMB01548</strain>
    </source>
</reference>
<reference evidence="15" key="2">
    <citation type="journal article" date="2017" name="Sci. Rep.">
        <title>Determination of the Genome and Primary Transcriptome of Syngas Fermenting Eubacterium limosum ATCC 8486.</title>
        <authorList>
            <person name="Song Y."/>
            <person name="Shin J."/>
            <person name="Jeong Y."/>
            <person name="Jin S."/>
            <person name="Lee J.K."/>
            <person name="Kim D.R."/>
            <person name="Kim S.C."/>
            <person name="Cho S."/>
            <person name="Cho B.K."/>
        </authorList>
    </citation>
    <scope>NUCLEOTIDE SEQUENCE [LARGE SCALE GENOMIC DNA]</scope>
    <source>
        <strain evidence="15">ATCC 8486</strain>
    </source>
</reference>
<dbReference type="InterPro" id="IPR002155">
    <property type="entry name" value="Thiolase"/>
</dbReference>
<organism evidence="13 15">
    <name type="scientific">Eubacterium limosum</name>
    <dbReference type="NCBI Taxonomy" id="1736"/>
    <lineage>
        <taxon>Bacteria</taxon>
        <taxon>Bacillati</taxon>
        <taxon>Bacillota</taxon>
        <taxon>Clostridia</taxon>
        <taxon>Eubacteriales</taxon>
        <taxon>Eubacteriaceae</taxon>
        <taxon>Eubacterium</taxon>
    </lineage>
</organism>
<evidence type="ECO:0000256" key="8">
    <source>
        <dbReference type="ARBA" id="ARBA00051550"/>
    </source>
</evidence>
<dbReference type="KEGG" id="elim:B2M23_01195"/>
<evidence type="ECO:0000313" key="14">
    <source>
        <dbReference type="EMBL" id="MDE1470698.1"/>
    </source>
</evidence>
<feature type="domain" description="Thiolase C-terminal" evidence="12">
    <location>
        <begin position="271"/>
        <end position="391"/>
    </location>
</feature>
<evidence type="ECO:0000256" key="2">
    <source>
        <dbReference type="ARBA" id="ARBA00010982"/>
    </source>
</evidence>
<evidence type="ECO:0000256" key="1">
    <source>
        <dbReference type="ARBA" id="ARBA00004496"/>
    </source>
</evidence>
<comment type="catalytic activity">
    <reaction evidence="8">
        <text>2 acetyl-CoA = acetoacetyl-CoA + CoA</text>
        <dbReference type="Rhea" id="RHEA:21036"/>
        <dbReference type="ChEBI" id="CHEBI:57286"/>
        <dbReference type="ChEBI" id="CHEBI:57287"/>
        <dbReference type="ChEBI" id="CHEBI:57288"/>
        <dbReference type="EC" id="2.3.1.9"/>
    </reaction>
</comment>
<dbReference type="EMBL" id="CP019962">
    <property type="protein sequence ID" value="ARD64247.1"/>
    <property type="molecule type" value="Genomic_DNA"/>
</dbReference>
<gene>
    <name evidence="13" type="ORF">B2M23_01195</name>
    <name evidence="14" type="ORF">PTZ04_10555</name>
</gene>
<evidence type="ECO:0000256" key="7">
    <source>
        <dbReference type="ARBA" id="ARBA00044137"/>
    </source>
</evidence>
<dbReference type="InterPro" id="IPR020617">
    <property type="entry name" value="Thiolase_C"/>
</dbReference>
<comment type="subcellular location">
    <subcellularLocation>
        <location evidence="1">Cytoplasm</location>
    </subcellularLocation>
</comment>
<dbReference type="Proteomes" id="UP001215087">
    <property type="component" value="Unassembled WGS sequence"/>
</dbReference>
<evidence type="ECO:0000256" key="4">
    <source>
        <dbReference type="ARBA" id="ARBA00022679"/>
    </source>
</evidence>
<dbReference type="GO" id="GO:0005737">
    <property type="term" value="C:cytoplasm"/>
    <property type="evidence" value="ECO:0007669"/>
    <property type="project" value="UniProtKB-SubCell"/>
</dbReference>
<evidence type="ECO:0000259" key="11">
    <source>
        <dbReference type="Pfam" id="PF00108"/>
    </source>
</evidence>
<feature type="active site" description="Acyl-thioester intermediate" evidence="9">
    <location>
        <position position="89"/>
    </location>
</feature>
<feature type="active site" description="Proton acceptor" evidence="9">
    <location>
        <position position="379"/>
    </location>
</feature>
<feature type="active site" description="Proton acceptor" evidence="9">
    <location>
        <position position="349"/>
    </location>
</feature>
<dbReference type="Gene3D" id="3.40.47.10">
    <property type="match status" value="2"/>
</dbReference>
<keyword evidence="5 10" id="KW-0012">Acyltransferase</keyword>
<evidence type="ECO:0000256" key="9">
    <source>
        <dbReference type="PIRSR" id="PIRSR000429-1"/>
    </source>
</evidence>
<dbReference type="InterPro" id="IPR016039">
    <property type="entry name" value="Thiolase-like"/>
</dbReference>
<dbReference type="EMBL" id="JAQSVD010000004">
    <property type="protein sequence ID" value="MDE1470698.1"/>
    <property type="molecule type" value="Genomic_DNA"/>
</dbReference>
<dbReference type="NCBIfam" id="TIGR01930">
    <property type="entry name" value="AcCoA-C-Actrans"/>
    <property type="match status" value="1"/>
</dbReference>
<dbReference type="EC" id="2.3.1.9" evidence="3"/>
<dbReference type="PANTHER" id="PTHR18919:SF107">
    <property type="entry name" value="ACETYL-COA ACETYLTRANSFERASE, CYTOSOLIC"/>
    <property type="match status" value="1"/>
</dbReference>
<dbReference type="GO" id="GO:0003985">
    <property type="term" value="F:acetyl-CoA C-acetyltransferase activity"/>
    <property type="evidence" value="ECO:0007669"/>
    <property type="project" value="UniProtKB-EC"/>
</dbReference>
<dbReference type="InterPro" id="IPR020610">
    <property type="entry name" value="Thiolase_AS"/>
</dbReference>
<name>A0AAC9QRC8_EUBLI</name>
<dbReference type="InterPro" id="IPR020613">
    <property type="entry name" value="Thiolase_CS"/>
</dbReference>
<reference evidence="13" key="1">
    <citation type="journal article" date="2015" name="Genome Announc.">
        <title>Draft Genome Sequence of Chemolithoautotrophic Acetogenic Butanol-Producing Eubacterium limosum ATCC 8486.</title>
        <authorList>
            <person name="Song Y."/>
            <person name="Cho B.K."/>
        </authorList>
    </citation>
    <scope>NUCLEOTIDE SEQUENCE</scope>
    <source>
        <strain evidence="13">ATCC 8486</strain>
    </source>
</reference>
<dbReference type="AlphaFoldDB" id="A0AAC9QRC8"/>
<protein>
    <recommendedName>
        <fullName evidence="7">Acetyl-CoA acetyltransferase</fullName>
        <ecNumber evidence="3">2.3.1.9</ecNumber>
    </recommendedName>
    <alternativeName>
        <fullName evidence="6">Acetoacetyl-CoA thiolase</fullName>
    </alternativeName>
</protein>
<keyword evidence="16" id="KW-1185">Reference proteome</keyword>
<dbReference type="RefSeq" id="WP_038350953.1">
    <property type="nucleotide sequence ID" value="NZ_CP019962.1"/>
</dbReference>
<dbReference type="InterPro" id="IPR020616">
    <property type="entry name" value="Thiolase_N"/>
</dbReference>
<dbReference type="Pfam" id="PF00108">
    <property type="entry name" value="Thiolase_N"/>
    <property type="match status" value="1"/>
</dbReference>
<sequence>MAKEVVLAGAVRTAIGSFGGSLANVPVVDLGTIVIKEALNRAGVKPEDVDEVLMGCVLQAAQGQSVARQSAVNAGIPVEVPALTLNNLCGSGLKCINLAAAMIQAGEADIIVAGGMESMSGAAYAVPKGRYGYRMGDGQFIDTMIKDGLTDAFNHYHMGITAENVAEQYDVTREDQDDFAAKSQQKCEAAQAAGRFDDEIVPVPVKVKKEMVEFKVDEFPRKGVTVEGISKMRPAFKKDGTVTAANASGINDGAAAIVVMSAEKAKELGVKPMAKFVVGASAGVDPSIMGVGPIFSSRKALEKAGLTIDDMDLVEANEAFAAQSCAVGKTLNIPEDKLNVNGGAIALGHPVGASGCRIMVTLLHEMQKRGAKKGLATLCVGGGMGVSTIVEMD</sequence>
<dbReference type="Pfam" id="PF02803">
    <property type="entry name" value="Thiolase_C"/>
    <property type="match status" value="1"/>
</dbReference>